<evidence type="ECO:0000313" key="3">
    <source>
        <dbReference type="Proteomes" id="UP000625711"/>
    </source>
</evidence>
<protein>
    <submittedName>
        <fullName evidence="2">Uncharacterized protein</fullName>
    </submittedName>
</protein>
<dbReference type="Proteomes" id="UP000625711">
    <property type="component" value="Unassembled WGS sequence"/>
</dbReference>
<evidence type="ECO:0000256" key="1">
    <source>
        <dbReference type="SAM" id="SignalP"/>
    </source>
</evidence>
<name>A0A834MCJ1_RHYFE</name>
<accession>A0A834MCJ1</accession>
<feature type="chain" id="PRO_5032684398" evidence="1">
    <location>
        <begin position="20"/>
        <end position="114"/>
    </location>
</feature>
<organism evidence="2 3">
    <name type="scientific">Rhynchophorus ferrugineus</name>
    <name type="common">Red palm weevil</name>
    <name type="synonym">Curculio ferrugineus</name>
    <dbReference type="NCBI Taxonomy" id="354439"/>
    <lineage>
        <taxon>Eukaryota</taxon>
        <taxon>Metazoa</taxon>
        <taxon>Ecdysozoa</taxon>
        <taxon>Arthropoda</taxon>
        <taxon>Hexapoda</taxon>
        <taxon>Insecta</taxon>
        <taxon>Pterygota</taxon>
        <taxon>Neoptera</taxon>
        <taxon>Endopterygota</taxon>
        <taxon>Coleoptera</taxon>
        <taxon>Polyphaga</taxon>
        <taxon>Cucujiformia</taxon>
        <taxon>Curculionidae</taxon>
        <taxon>Dryophthorinae</taxon>
        <taxon>Rhynchophorus</taxon>
    </lineage>
</organism>
<comment type="caution">
    <text evidence="2">The sequence shown here is derived from an EMBL/GenBank/DDBJ whole genome shotgun (WGS) entry which is preliminary data.</text>
</comment>
<dbReference type="EMBL" id="JAACXV010011694">
    <property type="protein sequence ID" value="KAF7274965.1"/>
    <property type="molecule type" value="Genomic_DNA"/>
</dbReference>
<dbReference type="OrthoDB" id="5984008at2759"/>
<dbReference type="AlphaFoldDB" id="A0A834MCJ1"/>
<sequence>MKPPILVMLLFVFASSSRATFNFKGHHHRFKDNDRNVSSKEQLNIGLILPHTNFGVREYTRAINNAVAGLHRGRGRNLNWVKDRNFNPKNIHNVLMTLTPSPTGKYRSSSLLLA</sequence>
<keyword evidence="1" id="KW-0732">Signal</keyword>
<reference evidence="2" key="1">
    <citation type="submission" date="2020-08" db="EMBL/GenBank/DDBJ databases">
        <title>Genome sequencing and assembly of the red palm weevil Rhynchophorus ferrugineus.</title>
        <authorList>
            <person name="Dias G.B."/>
            <person name="Bergman C.M."/>
            <person name="Manee M."/>
        </authorList>
    </citation>
    <scope>NUCLEOTIDE SEQUENCE</scope>
    <source>
        <strain evidence="2">AA-2017</strain>
        <tissue evidence="2">Whole larva</tissue>
    </source>
</reference>
<feature type="signal peptide" evidence="1">
    <location>
        <begin position="1"/>
        <end position="19"/>
    </location>
</feature>
<gene>
    <name evidence="2" type="ORF">GWI33_012371</name>
</gene>
<evidence type="ECO:0000313" key="2">
    <source>
        <dbReference type="EMBL" id="KAF7274965.1"/>
    </source>
</evidence>
<proteinExistence type="predicted"/>
<keyword evidence="3" id="KW-1185">Reference proteome</keyword>